<dbReference type="KEGG" id="ruv:EC9_31800"/>
<dbReference type="EMBL" id="CP036261">
    <property type="protein sequence ID" value="QDS88984.1"/>
    <property type="molecule type" value="Genomic_DNA"/>
</dbReference>
<proteinExistence type="predicted"/>
<dbReference type="AlphaFoldDB" id="A0A517M281"/>
<keyword evidence="2" id="KW-1185">Reference proteome</keyword>
<protein>
    <submittedName>
        <fullName evidence="1">Uncharacterized protein</fullName>
    </submittedName>
</protein>
<sequence length="54" mass="5956">MAGLGEQKATLHESGSLPVYRFGCKRADRYEIGLPLPSFLDVSLYLIATTRTVL</sequence>
<reference evidence="1 2" key="1">
    <citation type="submission" date="2019-02" db="EMBL/GenBank/DDBJ databases">
        <title>Deep-cultivation of Planctomycetes and their phenomic and genomic characterization uncovers novel biology.</title>
        <authorList>
            <person name="Wiegand S."/>
            <person name="Jogler M."/>
            <person name="Boedeker C."/>
            <person name="Pinto D."/>
            <person name="Vollmers J."/>
            <person name="Rivas-Marin E."/>
            <person name="Kohn T."/>
            <person name="Peeters S.H."/>
            <person name="Heuer A."/>
            <person name="Rast P."/>
            <person name="Oberbeckmann S."/>
            <person name="Bunk B."/>
            <person name="Jeske O."/>
            <person name="Meyerdierks A."/>
            <person name="Storesund J.E."/>
            <person name="Kallscheuer N."/>
            <person name="Luecker S."/>
            <person name="Lage O.M."/>
            <person name="Pohl T."/>
            <person name="Merkel B.J."/>
            <person name="Hornburger P."/>
            <person name="Mueller R.-W."/>
            <person name="Bruemmer F."/>
            <person name="Labrenz M."/>
            <person name="Spormann A.M."/>
            <person name="Op den Camp H."/>
            <person name="Overmann J."/>
            <person name="Amann R."/>
            <person name="Jetten M.S.M."/>
            <person name="Mascher T."/>
            <person name="Medema M.H."/>
            <person name="Devos D.P."/>
            <person name="Kaster A.-K."/>
            <person name="Ovreas L."/>
            <person name="Rohde M."/>
            <person name="Galperin M.Y."/>
            <person name="Jogler C."/>
        </authorList>
    </citation>
    <scope>NUCLEOTIDE SEQUENCE [LARGE SCALE GENOMIC DNA]</scope>
    <source>
        <strain evidence="1 2">EC9</strain>
    </source>
</reference>
<dbReference type="Proteomes" id="UP000319557">
    <property type="component" value="Chromosome"/>
</dbReference>
<evidence type="ECO:0000313" key="2">
    <source>
        <dbReference type="Proteomes" id="UP000319557"/>
    </source>
</evidence>
<accession>A0A517M281</accession>
<organism evidence="1 2">
    <name type="scientific">Rosistilla ulvae</name>
    <dbReference type="NCBI Taxonomy" id="1930277"/>
    <lineage>
        <taxon>Bacteria</taxon>
        <taxon>Pseudomonadati</taxon>
        <taxon>Planctomycetota</taxon>
        <taxon>Planctomycetia</taxon>
        <taxon>Pirellulales</taxon>
        <taxon>Pirellulaceae</taxon>
        <taxon>Rosistilla</taxon>
    </lineage>
</organism>
<gene>
    <name evidence="1" type="ORF">EC9_31800</name>
</gene>
<name>A0A517M281_9BACT</name>
<evidence type="ECO:0000313" key="1">
    <source>
        <dbReference type="EMBL" id="QDS88984.1"/>
    </source>
</evidence>